<evidence type="ECO:0000313" key="2">
    <source>
        <dbReference type="Proteomes" id="UP000604046"/>
    </source>
</evidence>
<proteinExistence type="predicted"/>
<sequence>MSLRSRSRSQDAPRQEGLLVRVSALSGSLLLERRFSKDEVIAKVRETVQQEAKEPLTQLKLIQEKGDKELPEGARLDELPLNNKGFLDLTALRTPAHCALVGFGDGTLRLWDLERGALARNLLPAGPAVSGVSGIFRDWHCGSVSGLAGSSAVLF</sequence>
<reference evidence="1" key="1">
    <citation type="submission" date="2021-02" db="EMBL/GenBank/DDBJ databases">
        <authorList>
            <person name="Dougan E. K."/>
            <person name="Rhodes N."/>
            <person name="Thang M."/>
            <person name="Chan C."/>
        </authorList>
    </citation>
    <scope>NUCLEOTIDE SEQUENCE</scope>
</reference>
<dbReference type="EMBL" id="CAJNDS010002375">
    <property type="protein sequence ID" value="CAE7454318.1"/>
    <property type="molecule type" value="Genomic_DNA"/>
</dbReference>
<protein>
    <submittedName>
        <fullName evidence="1">UBI1 protein</fullName>
    </submittedName>
</protein>
<evidence type="ECO:0000313" key="1">
    <source>
        <dbReference type="EMBL" id="CAE7454318.1"/>
    </source>
</evidence>
<dbReference type="AlphaFoldDB" id="A0A812RWG8"/>
<keyword evidence="2" id="KW-1185">Reference proteome</keyword>
<dbReference type="Proteomes" id="UP000604046">
    <property type="component" value="Unassembled WGS sequence"/>
</dbReference>
<gene>
    <name evidence="1" type="primary">UBI1</name>
    <name evidence="1" type="ORF">SNAT2548_LOCUS24955</name>
</gene>
<comment type="caution">
    <text evidence="1">The sequence shown here is derived from an EMBL/GenBank/DDBJ whole genome shotgun (WGS) entry which is preliminary data.</text>
</comment>
<accession>A0A812RWG8</accession>
<organism evidence="1 2">
    <name type="scientific">Symbiodinium natans</name>
    <dbReference type="NCBI Taxonomy" id="878477"/>
    <lineage>
        <taxon>Eukaryota</taxon>
        <taxon>Sar</taxon>
        <taxon>Alveolata</taxon>
        <taxon>Dinophyceae</taxon>
        <taxon>Suessiales</taxon>
        <taxon>Symbiodiniaceae</taxon>
        <taxon>Symbiodinium</taxon>
    </lineage>
</organism>
<name>A0A812RWG8_9DINO</name>